<dbReference type="Pfam" id="PF00474">
    <property type="entry name" value="SSF"/>
    <property type="match status" value="1"/>
</dbReference>
<feature type="transmembrane region" description="Helical" evidence="8">
    <location>
        <begin position="192"/>
        <end position="212"/>
    </location>
</feature>
<feature type="transmembrane region" description="Helical" evidence="8">
    <location>
        <begin position="509"/>
        <end position="528"/>
    </location>
</feature>
<dbReference type="OMA" id="CCYLTTK"/>
<keyword evidence="3" id="KW-0813">Transport</keyword>
<reference evidence="9 11" key="2">
    <citation type="journal article" date="2013" name="Nature">
        <title>Insights into bilaterian evolution from three spiralian genomes.</title>
        <authorList>
            <person name="Simakov O."/>
            <person name="Marletaz F."/>
            <person name="Cho S.J."/>
            <person name="Edsinger-Gonzales E."/>
            <person name="Havlak P."/>
            <person name="Hellsten U."/>
            <person name="Kuo D.H."/>
            <person name="Larsson T."/>
            <person name="Lv J."/>
            <person name="Arendt D."/>
            <person name="Savage R."/>
            <person name="Osoegawa K."/>
            <person name="de Jong P."/>
            <person name="Grimwood J."/>
            <person name="Chapman J.A."/>
            <person name="Shapiro H."/>
            <person name="Aerts A."/>
            <person name="Otillar R.P."/>
            <person name="Terry A.Y."/>
            <person name="Boore J.L."/>
            <person name="Grigoriev I.V."/>
            <person name="Lindberg D.R."/>
            <person name="Seaver E.C."/>
            <person name="Weisblat D.A."/>
            <person name="Putnam N.H."/>
            <person name="Rokhsar D.S."/>
        </authorList>
    </citation>
    <scope>NUCLEOTIDE SEQUENCE</scope>
    <source>
        <strain evidence="9 11">I ESC-2004</strain>
    </source>
</reference>
<feature type="transmembrane region" description="Helical" evidence="8">
    <location>
        <begin position="455"/>
        <end position="474"/>
    </location>
</feature>
<dbReference type="EMBL" id="KB309657">
    <property type="protein sequence ID" value="ELT93697.1"/>
    <property type="molecule type" value="Genomic_DNA"/>
</dbReference>
<dbReference type="Gene3D" id="1.20.1730.10">
    <property type="entry name" value="Sodium/glucose cotransporter"/>
    <property type="match status" value="1"/>
</dbReference>
<gene>
    <name evidence="9" type="ORF">CAPTEDRAFT_226021</name>
</gene>
<dbReference type="AlphaFoldDB" id="R7TJM1"/>
<evidence type="ECO:0000256" key="3">
    <source>
        <dbReference type="ARBA" id="ARBA00022448"/>
    </source>
</evidence>
<feature type="transmembrane region" description="Helical" evidence="8">
    <location>
        <begin position="629"/>
        <end position="653"/>
    </location>
</feature>
<dbReference type="InterPro" id="IPR038377">
    <property type="entry name" value="Na/Glc_symporter_sf"/>
</dbReference>
<evidence type="ECO:0000256" key="5">
    <source>
        <dbReference type="ARBA" id="ARBA00022989"/>
    </source>
</evidence>
<reference evidence="11" key="1">
    <citation type="submission" date="2012-12" db="EMBL/GenBank/DDBJ databases">
        <authorList>
            <person name="Hellsten U."/>
            <person name="Grimwood J."/>
            <person name="Chapman J.A."/>
            <person name="Shapiro H."/>
            <person name="Aerts A."/>
            <person name="Otillar R.P."/>
            <person name="Terry A.Y."/>
            <person name="Boore J.L."/>
            <person name="Simakov O."/>
            <person name="Marletaz F."/>
            <person name="Cho S.-J."/>
            <person name="Edsinger-Gonzales E."/>
            <person name="Havlak P."/>
            <person name="Kuo D.-H."/>
            <person name="Larsson T."/>
            <person name="Lv J."/>
            <person name="Arendt D."/>
            <person name="Savage R."/>
            <person name="Osoegawa K."/>
            <person name="de Jong P."/>
            <person name="Lindberg D.R."/>
            <person name="Seaver E.C."/>
            <person name="Weisblat D.A."/>
            <person name="Putnam N.H."/>
            <person name="Grigoriev I.V."/>
            <person name="Rokhsar D.S."/>
        </authorList>
    </citation>
    <scope>NUCLEOTIDE SEQUENCE</scope>
    <source>
        <strain evidence="11">I ESC-2004</strain>
    </source>
</reference>
<evidence type="ECO:0000313" key="10">
    <source>
        <dbReference type="EnsemblMetazoa" id="CapteP226021"/>
    </source>
</evidence>
<keyword evidence="6 8" id="KW-0472">Membrane</keyword>
<dbReference type="PROSITE" id="PS50283">
    <property type="entry name" value="NA_SOLUT_SYMP_3"/>
    <property type="match status" value="1"/>
</dbReference>
<protein>
    <submittedName>
        <fullName evidence="9 10">Uncharacterized protein</fullName>
    </submittedName>
</protein>
<feature type="transmembrane region" description="Helical" evidence="8">
    <location>
        <begin position="117"/>
        <end position="137"/>
    </location>
</feature>
<dbReference type="PANTHER" id="PTHR46154">
    <property type="match status" value="1"/>
</dbReference>
<feature type="transmembrane region" description="Helical" evidence="8">
    <location>
        <begin position="665"/>
        <end position="686"/>
    </location>
</feature>
<feature type="transmembrane region" description="Helical" evidence="8">
    <location>
        <begin position="480"/>
        <end position="502"/>
    </location>
</feature>
<organism evidence="9">
    <name type="scientific">Capitella teleta</name>
    <name type="common">Polychaete worm</name>
    <dbReference type="NCBI Taxonomy" id="283909"/>
    <lineage>
        <taxon>Eukaryota</taxon>
        <taxon>Metazoa</taxon>
        <taxon>Spiralia</taxon>
        <taxon>Lophotrochozoa</taxon>
        <taxon>Annelida</taxon>
        <taxon>Polychaeta</taxon>
        <taxon>Sedentaria</taxon>
        <taxon>Scolecida</taxon>
        <taxon>Capitellidae</taxon>
        <taxon>Capitella</taxon>
    </lineage>
</organism>
<evidence type="ECO:0000256" key="2">
    <source>
        <dbReference type="ARBA" id="ARBA00006434"/>
    </source>
</evidence>
<feature type="transmembrane region" description="Helical" evidence="8">
    <location>
        <begin position="548"/>
        <end position="569"/>
    </location>
</feature>
<dbReference type="GO" id="GO:0015204">
    <property type="term" value="F:urea transmembrane transporter activity"/>
    <property type="evidence" value="ECO:0007669"/>
    <property type="project" value="InterPro"/>
</dbReference>
<proteinExistence type="inferred from homology"/>
<keyword evidence="4 8" id="KW-0812">Transmembrane</keyword>
<keyword evidence="5 8" id="KW-1133">Transmembrane helix</keyword>
<dbReference type="PANTHER" id="PTHR46154:SF4">
    <property type="entry name" value="UREA ACTIVE TRANSPORTER"/>
    <property type="match status" value="1"/>
</dbReference>
<feature type="transmembrane region" description="Helical" evidence="8">
    <location>
        <begin position="381"/>
        <end position="408"/>
    </location>
</feature>
<feature type="transmembrane region" description="Helical" evidence="8">
    <location>
        <begin position="285"/>
        <end position="306"/>
    </location>
</feature>
<evidence type="ECO:0000256" key="4">
    <source>
        <dbReference type="ARBA" id="ARBA00022692"/>
    </source>
</evidence>
<evidence type="ECO:0000313" key="11">
    <source>
        <dbReference type="Proteomes" id="UP000014760"/>
    </source>
</evidence>
<feature type="transmembrane region" description="Helical" evidence="8">
    <location>
        <begin position="78"/>
        <end position="97"/>
    </location>
</feature>
<dbReference type="HOGENOM" id="CLU_010778_2_1_1"/>
<feature type="transmembrane region" description="Helical" evidence="8">
    <location>
        <begin position="318"/>
        <end position="344"/>
    </location>
</feature>
<dbReference type="InterPro" id="IPR031155">
    <property type="entry name" value="DUR"/>
</dbReference>
<keyword evidence="11" id="KW-1185">Reference proteome</keyword>
<comment type="similarity">
    <text evidence="2 7">Belongs to the sodium:solute symporter (SSF) (TC 2.A.21) family.</text>
</comment>
<dbReference type="GO" id="GO:0005886">
    <property type="term" value="C:plasma membrane"/>
    <property type="evidence" value="ECO:0007669"/>
    <property type="project" value="TreeGrafter"/>
</dbReference>
<evidence type="ECO:0000256" key="8">
    <source>
        <dbReference type="SAM" id="Phobius"/>
    </source>
</evidence>
<accession>R7TJM1</accession>
<dbReference type="EnsemblMetazoa" id="CapteT226021">
    <property type="protein sequence ID" value="CapteP226021"/>
    <property type="gene ID" value="CapteG226021"/>
</dbReference>
<dbReference type="EMBL" id="AMQN01012650">
    <property type="status" value="NOT_ANNOTATED_CDS"/>
    <property type="molecule type" value="Genomic_DNA"/>
</dbReference>
<dbReference type="Proteomes" id="UP000014760">
    <property type="component" value="Unassembled WGS sequence"/>
</dbReference>
<evidence type="ECO:0000256" key="6">
    <source>
        <dbReference type="ARBA" id="ARBA00023136"/>
    </source>
</evidence>
<reference evidence="10" key="3">
    <citation type="submission" date="2015-06" db="UniProtKB">
        <authorList>
            <consortium name="EnsemblMetazoa"/>
        </authorList>
    </citation>
    <scope>IDENTIFICATION</scope>
</reference>
<sequence>MASLVQNIPECASFLPLNSANVTAQPAGHLIRANVELWQGVVLAVCFGAFALLVSLIHRVVRTYIYYDAHLLDTYFDAGGDTNFALIVSLIVAKTTWTTSYTWASSDVFRYGIVGGFWYAAGMVVHLFLFAIVACEIRIKAPGAKTFLQVIYKRHGTAAHVICMIMALMVSLVISGVAMVEGTRIISVLTEGLSTELTSVILAIAVGLFTVVGGLGGAIYVSFFATAIIMIVALVFFADAFFDPLSRKEQLYGSWEKFWEVAQCGHVDLQNEGGSIVTFLSRDGMLQGIIVILSGFTSVFVNQSYWQVAVAAKPGTAVWGFLAGGIIWFILPVACSFFFGLAYWKIVLDNDSAAPLSENDLSFGYMPAYVTQKLWDKAGDFMMFMLTLAASVMAACSEVLAISSIIMYDIYQTYVSPFKASEITENKDVAVRTRRAVQNEEYLEYDRRCVILKHFVVILVTCLLIPITIVLMKLDVDMPWLFQFLSVVAGSFVLPVSLAISWHRITTSGILVGGIGGCIAGIVSWLAYAATMDGSLDKFLVNSGQREVMLTAAAVSLSAGGLLCILVSLSCGGCDNSLLEEEEWEKTRMIDNPILPWAVKYAPDIHELNRNKGTPHFYTVRRSYKWAEIAAYIIGVFLAVSFILVWPACMLLADIFSKSVFYNWFLVIFVWLCVSTGFVVIIPLLAEIVQVCQQAYYNRAWKRAEKHQRLDEDSSHSVRPGPMQTLDAHSLKTESDFTLGRDTMKSEKERWKTFIALE</sequence>
<evidence type="ECO:0000313" key="9">
    <source>
        <dbReference type="EMBL" id="ELT93697.1"/>
    </source>
</evidence>
<feature type="transmembrane region" description="Helical" evidence="8">
    <location>
        <begin position="37"/>
        <end position="57"/>
    </location>
</feature>
<name>R7TJM1_CAPTE</name>
<feature type="transmembrane region" description="Helical" evidence="8">
    <location>
        <begin position="158"/>
        <end position="180"/>
    </location>
</feature>
<dbReference type="InterPro" id="IPR001734">
    <property type="entry name" value="Na/solute_symporter"/>
</dbReference>
<dbReference type="OrthoDB" id="6132759at2759"/>
<feature type="transmembrane region" description="Helical" evidence="8">
    <location>
        <begin position="219"/>
        <end position="242"/>
    </location>
</feature>
<comment type="subcellular location">
    <subcellularLocation>
        <location evidence="1">Membrane</location>
        <topology evidence="1">Multi-pass membrane protein</topology>
    </subcellularLocation>
</comment>
<evidence type="ECO:0000256" key="7">
    <source>
        <dbReference type="RuleBase" id="RU362091"/>
    </source>
</evidence>
<evidence type="ECO:0000256" key="1">
    <source>
        <dbReference type="ARBA" id="ARBA00004141"/>
    </source>
</evidence>